<accession>A0A345C0I7</accession>
<dbReference type="KEGG" id="rue:DT065_12330"/>
<keyword evidence="3" id="KW-1185">Reference proteome</keyword>
<sequence length="75" mass="8605">MVGAKQAHESKLEMRCWELKKQNFACEADSTKALNKCIRLITISTHAKGISWPNNKNVNENDAESQEEVRHHRLS</sequence>
<dbReference type="AlphaFoldDB" id="A0A345C0I7"/>
<dbReference type="EMBL" id="CP031092">
    <property type="protein sequence ID" value="AXF56718.1"/>
    <property type="molecule type" value="Genomic_DNA"/>
</dbReference>
<feature type="region of interest" description="Disordered" evidence="1">
    <location>
        <begin position="49"/>
        <end position="75"/>
    </location>
</feature>
<evidence type="ECO:0000256" key="1">
    <source>
        <dbReference type="SAM" id="MobiDB-lite"/>
    </source>
</evidence>
<proteinExistence type="predicted"/>
<name>A0A345C0I7_9BACI</name>
<gene>
    <name evidence="2" type="ORF">DT065_12330</name>
</gene>
<protein>
    <submittedName>
        <fullName evidence="2">Uncharacterized protein</fullName>
    </submittedName>
</protein>
<evidence type="ECO:0000313" key="2">
    <source>
        <dbReference type="EMBL" id="AXF56718.1"/>
    </source>
</evidence>
<reference evidence="2 3" key="1">
    <citation type="journal article" date="2018" name="J. Microbiol.">
        <title>Salicibibacter kimchii gen. nov., sp. nov., a moderately halophilic and alkalitolerant bacterium in the family Bacillaceae, isolated from kimchi.</title>
        <authorList>
            <person name="Jang J.Y."/>
            <person name="Oh Y.J."/>
            <person name="Lim S.K."/>
            <person name="Park H.K."/>
            <person name="Lee C."/>
            <person name="Kim J.Y."/>
            <person name="Lee M.A."/>
            <person name="Choi H.J."/>
        </authorList>
    </citation>
    <scope>NUCLEOTIDE SEQUENCE [LARGE SCALE GENOMIC DNA]</scope>
    <source>
        <strain evidence="2 3">NKC1-1</strain>
    </source>
</reference>
<organism evidence="2 3">
    <name type="scientific">Salicibibacter kimchii</name>
    <dbReference type="NCBI Taxonomy" id="2099786"/>
    <lineage>
        <taxon>Bacteria</taxon>
        <taxon>Bacillati</taxon>
        <taxon>Bacillota</taxon>
        <taxon>Bacilli</taxon>
        <taxon>Bacillales</taxon>
        <taxon>Bacillaceae</taxon>
        <taxon>Salicibibacter</taxon>
    </lineage>
</organism>
<evidence type="ECO:0000313" key="3">
    <source>
        <dbReference type="Proteomes" id="UP000252100"/>
    </source>
</evidence>
<dbReference type="Proteomes" id="UP000252100">
    <property type="component" value="Chromosome"/>
</dbReference>